<dbReference type="OrthoDB" id="9777362at2"/>
<dbReference type="Gene3D" id="3.40.50.11270">
    <property type="match status" value="1"/>
</dbReference>
<feature type="binding site" evidence="5">
    <location>
        <position position="223"/>
    </location>
    <ligand>
        <name>dimethylallyl diphosphate</name>
        <dbReference type="ChEBI" id="CHEBI:57623"/>
    </ligand>
</feature>
<dbReference type="GO" id="GO:0050992">
    <property type="term" value="P:dimethylallyl diphosphate biosynthetic process"/>
    <property type="evidence" value="ECO:0007669"/>
    <property type="project" value="UniProtKB-UniRule"/>
</dbReference>
<dbReference type="GO" id="GO:0051745">
    <property type="term" value="F:4-hydroxy-3-methylbut-2-enyl diphosphate reductase activity"/>
    <property type="evidence" value="ECO:0007669"/>
    <property type="project" value="UniProtKB-UniRule"/>
</dbReference>
<feature type="binding site" evidence="5">
    <location>
        <position position="267"/>
    </location>
    <ligand>
        <name>isopentenyl diphosphate</name>
        <dbReference type="ChEBI" id="CHEBI:128769"/>
    </ligand>
</feature>
<comment type="catalytic activity">
    <reaction evidence="5">
        <text>dimethylallyl diphosphate + 2 oxidized [2Fe-2S]-[ferredoxin] + H2O = (2E)-4-hydroxy-3-methylbut-2-enyl diphosphate + 2 reduced [2Fe-2S]-[ferredoxin] + 2 H(+)</text>
        <dbReference type="Rhea" id="RHEA:24825"/>
        <dbReference type="Rhea" id="RHEA-COMP:10000"/>
        <dbReference type="Rhea" id="RHEA-COMP:10001"/>
        <dbReference type="ChEBI" id="CHEBI:15377"/>
        <dbReference type="ChEBI" id="CHEBI:15378"/>
        <dbReference type="ChEBI" id="CHEBI:33737"/>
        <dbReference type="ChEBI" id="CHEBI:33738"/>
        <dbReference type="ChEBI" id="CHEBI:57623"/>
        <dbReference type="ChEBI" id="CHEBI:128753"/>
        <dbReference type="EC" id="1.17.7.4"/>
    </reaction>
</comment>
<keyword evidence="1 5" id="KW-0004">4Fe-4S</keyword>
<feature type="binding site" evidence="5">
    <location>
        <position position="96"/>
    </location>
    <ligand>
        <name>[4Fe-4S] cluster</name>
        <dbReference type="ChEBI" id="CHEBI:49883"/>
    </ligand>
</feature>
<keyword evidence="3 5" id="KW-0408">Iron</keyword>
<evidence type="ECO:0000313" key="6">
    <source>
        <dbReference type="EMBL" id="PVX52114.1"/>
    </source>
</evidence>
<dbReference type="GO" id="GO:0051539">
    <property type="term" value="F:4 iron, 4 sulfur cluster binding"/>
    <property type="evidence" value="ECO:0007669"/>
    <property type="project" value="UniProtKB-UniRule"/>
</dbReference>
<dbReference type="PANTHER" id="PTHR30426:SF0">
    <property type="entry name" value="4-HYDROXY-3-METHYLBUT-2-ENYL DIPHOSPHATE REDUCTASE"/>
    <property type="match status" value="1"/>
</dbReference>
<feature type="binding site" evidence="5">
    <location>
        <position position="195"/>
    </location>
    <ligand>
        <name>[4Fe-4S] cluster</name>
        <dbReference type="ChEBI" id="CHEBI:49883"/>
    </ligand>
</feature>
<protein>
    <recommendedName>
        <fullName evidence="5">4-hydroxy-3-methylbut-2-enyl diphosphate reductase</fullName>
        <shortName evidence="5">HMBPP reductase</shortName>
        <ecNumber evidence="5">1.17.7.4</ecNumber>
    </recommendedName>
</protein>
<feature type="binding site" evidence="5">
    <location>
        <position position="40"/>
    </location>
    <ligand>
        <name>isopentenyl diphosphate</name>
        <dbReference type="ChEBI" id="CHEBI:128769"/>
    </ligand>
</feature>
<accession>A0A7L4USW2</accession>
<dbReference type="RefSeq" id="WP_116495670.1">
    <property type="nucleotide sequence ID" value="NZ_QENZ01000003.1"/>
</dbReference>
<feature type="binding site" evidence="5">
    <location>
        <position position="225"/>
    </location>
    <ligand>
        <name>dimethylallyl diphosphate</name>
        <dbReference type="ChEBI" id="CHEBI:57623"/>
    </ligand>
</feature>
<evidence type="ECO:0000256" key="4">
    <source>
        <dbReference type="ARBA" id="ARBA00023014"/>
    </source>
</evidence>
<feature type="binding site" evidence="5">
    <location>
        <position position="224"/>
    </location>
    <ligand>
        <name>isopentenyl diphosphate</name>
        <dbReference type="ChEBI" id="CHEBI:128769"/>
    </ligand>
</feature>
<feature type="binding site" evidence="5">
    <location>
        <position position="128"/>
    </location>
    <ligand>
        <name>dimethylallyl diphosphate</name>
        <dbReference type="ChEBI" id="CHEBI:57623"/>
    </ligand>
</feature>
<organism evidence="6 7">
    <name type="scientific">Balneicella halophila</name>
    <dbReference type="NCBI Taxonomy" id="1537566"/>
    <lineage>
        <taxon>Bacteria</taxon>
        <taxon>Pseudomonadati</taxon>
        <taxon>Bacteroidota</taxon>
        <taxon>Bacteroidia</taxon>
        <taxon>Bacteroidales</taxon>
        <taxon>Balneicellaceae</taxon>
        <taxon>Balneicella</taxon>
    </lineage>
</organism>
<feature type="active site" description="Proton donor" evidence="5">
    <location>
        <position position="130"/>
    </location>
</feature>
<keyword evidence="4 5" id="KW-0411">Iron-sulfur</keyword>
<dbReference type="GO" id="GO:0019288">
    <property type="term" value="P:isopentenyl diphosphate biosynthetic process, methylerythritol 4-phosphate pathway"/>
    <property type="evidence" value="ECO:0007669"/>
    <property type="project" value="UniProtKB-UniRule"/>
</dbReference>
<dbReference type="InterPro" id="IPR003451">
    <property type="entry name" value="LytB/IspH"/>
</dbReference>
<dbReference type="EMBL" id="QENZ01000003">
    <property type="protein sequence ID" value="PVX52114.1"/>
    <property type="molecule type" value="Genomic_DNA"/>
</dbReference>
<feature type="binding site" evidence="5">
    <location>
        <position position="74"/>
    </location>
    <ligand>
        <name>(2E)-4-hydroxy-3-methylbut-2-enyl diphosphate</name>
        <dbReference type="ChEBI" id="CHEBI:128753"/>
    </ligand>
</feature>
<gene>
    <name evidence="5" type="primary">ispH</name>
    <name evidence="6" type="ORF">C7377_0413</name>
</gene>
<comment type="pathway">
    <text evidence="5">Isoprenoid biosynthesis; isopentenyl diphosphate biosynthesis via DXP pathway; isopentenyl diphosphate from 1-deoxy-D-xylulose 5-phosphate: step 6/6.</text>
</comment>
<dbReference type="GO" id="GO:0046872">
    <property type="term" value="F:metal ion binding"/>
    <property type="evidence" value="ECO:0007669"/>
    <property type="project" value="UniProtKB-KW"/>
</dbReference>
<name>A0A7L4USW2_BALHA</name>
<dbReference type="UniPathway" id="UPA00056">
    <property type="reaction ID" value="UER00097"/>
</dbReference>
<keyword evidence="2 5" id="KW-0479">Metal-binding</keyword>
<dbReference type="Gene3D" id="3.40.1010.20">
    <property type="entry name" value="4-hydroxy-3-methylbut-2-enyl diphosphate reductase, catalytic domain"/>
    <property type="match status" value="2"/>
</dbReference>
<comment type="cofactor">
    <cofactor evidence="5">
        <name>[4Fe-4S] cluster</name>
        <dbReference type="ChEBI" id="CHEBI:49883"/>
    </cofactor>
    <text evidence="5">Binds 1 [4Fe-4S] cluster per subunit.</text>
</comment>
<dbReference type="NCBIfam" id="TIGR00216">
    <property type="entry name" value="ispH_lytB"/>
    <property type="match status" value="1"/>
</dbReference>
<feature type="binding site" evidence="5">
    <location>
        <position position="224"/>
    </location>
    <ligand>
        <name>(2E)-4-hydroxy-3-methylbut-2-enyl diphosphate</name>
        <dbReference type="ChEBI" id="CHEBI:128753"/>
    </ligand>
</feature>
<feature type="binding site" evidence="5">
    <location>
        <position position="225"/>
    </location>
    <ligand>
        <name>isopentenyl diphosphate</name>
        <dbReference type="ChEBI" id="CHEBI:128769"/>
    </ligand>
</feature>
<reference evidence="6 7" key="1">
    <citation type="submission" date="2018-05" db="EMBL/GenBank/DDBJ databases">
        <title>Genomic Encyclopedia of Type Strains, Phase IV (KMG-IV): sequencing the most valuable type-strain genomes for metagenomic binning, comparative biology and taxonomic classification.</title>
        <authorList>
            <person name="Goeker M."/>
        </authorList>
    </citation>
    <scope>NUCLEOTIDE SEQUENCE [LARGE SCALE GENOMIC DNA]</scope>
    <source>
        <strain evidence="6 7">DSM 28579</strain>
    </source>
</reference>
<dbReference type="GO" id="GO:0016114">
    <property type="term" value="P:terpenoid biosynthetic process"/>
    <property type="evidence" value="ECO:0007669"/>
    <property type="project" value="UniProtKB-UniRule"/>
</dbReference>
<comment type="catalytic activity">
    <reaction evidence="5">
        <text>isopentenyl diphosphate + 2 oxidized [2Fe-2S]-[ferredoxin] + H2O = (2E)-4-hydroxy-3-methylbut-2-enyl diphosphate + 2 reduced [2Fe-2S]-[ferredoxin] + 2 H(+)</text>
        <dbReference type="Rhea" id="RHEA:24488"/>
        <dbReference type="Rhea" id="RHEA-COMP:10000"/>
        <dbReference type="Rhea" id="RHEA-COMP:10001"/>
        <dbReference type="ChEBI" id="CHEBI:15377"/>
        <dbReference type="ChEBI" id="CHEBI:15378"/>
        <dbReference type="ChEBI" id="CHEBI:33737"/>
        <dbReference type="ChEBI" id="CHEBI:33738"/>
        <dbReference type="ChEBI" id="CHEBI:128753"/>
        <dbReference type="ChEBI" id="CHEBI:128769"/>
        <dbReference type="EC" id="1.17.7.4"/>
    </reaction>
</comment>
<comment type="similarity">
    <text evidence="5">Belongs to the IspH family.</text>
</comment>
<evidence type="ECO:0000256" key="3">
    <source>
        <dbReference type="ARBA" id="ARBA00023004"/>
    </source>
</evidence>
<dbReference type="PANTHER" id="PTHR30426">
    <property type="entry name" value="4-HYDROXY-3-METHYLBUT-2-ENYL DIPHOSPHATE REDUCTASE"/>
    <property type="match status" value="1"/>
</dbReference>
<evidence type="ECO:0000256" key="1">
    <source>
        <dbReference type="ARBA" id="ARBA00022485"/>
    </source>
</evidence>
<feature type="binding site" evidence="5">
    <location>
        <position position="74"/>
    </location>
    <ligand>
        <name>isopentenyl diphosphate</name>
        <dbReference type="ChEBI" id="CHEBI:128769"/>
    </ligand>
</feature>
<dbReference type="HAMAP" id="MF_00191">
    <property type="entry name" value="IspH"/>
    <property type="match status" value="1"/>
</dbReference>
<feature type="binding site" evidence="5">
    <location>
        <position position="223"/>
    </location>
    <ligand>
        <name>isopentenyl diphosphate</name>
        <dbReference type="ChEBI" id="CHEBI:128769"/>
    </ligand>
</feature>
<feature type="binding site" evidence="5">
    <location>
        <position position="40"/>
    </location>
    <ligand>
        <name>dimethylallyl diphosphate</name>
        <dbReference type="ChEBI" id="CHEBI:57623"/>
    </ligand>
</feature>
<feature type="binding site" evidence="5">
    <location>
        <position position="128"/>
    </location>
    <ligand>
        <name>isopentenyl diphosphate</name>
        <dbReference type="ChEBI" id="CHEBI:128769"/>
    </ligand>
</feature>
<dbReference type="EC" id="1.17.7.4" evidence="5"/>
<feature type="binding site" evidence="5">
    <location>
        <position position="223"/>
    </location>
    <ligand>
        <name>(2E)-4-hydroxy-3-methylbut-2-enyl diphosphate</name>
        <dbReference type="ChEBI" id="CHEBI:128753"/>
    </ligand>
</feature>
<dbReference type="AlphaFoldDB" id="A0A7L4USW2"/>
<evidence type="ECO:0000313" key="7">
    <source>
        <dbReference type="Proteomes" id="UP000251835"/>
    </source>
</evidence>
<feature type="binding site" evidence="5">
    <location>
        <position position="166"/>
    </location>
    <ligand>
        <name>(2E)-4-hydroxy-3-methylbut-2-enyl diphosphate</name>
        <dbReference type="ChEBI" id="CHEBI:128753"/>
    </ligand>
</feature>
<comment type="caution">
    <text evidence="6">The sequence shown here is derived from an EMBL/GenBank/DDBJ whole genome shotgun (WGS) entry which is preliminary data.</text>
</comment>
<feature type="binding site" evidence="5">
    <location>
        <position position="225"/>
    </location>
    <ligand>
        <name>(2E)-4-hydroxy-3-methylbut-2-enyl diphosphate</name>
        <dbReference type="ChEBI" id="CHEBI:128753"/>
    </ligand>
</feature>
<keyword evidence="5" id="KW-0414">Isoprene biosynthesis</keyword>
<feature type="binding site" evidence="5">
    <location>
        <position position="40"/>
    </location>
    <ligand>
        <name>(2E)-4-hydroxy-3-methylbut-2-enyl diphosphate</name>
        <dbReference type="ChEBI" id="CHEBI:128753"/>
    </ligand>
</feature>
<feature type="binding site" evidence="5">
    <location>
        <position position="128"/>
    </location>
    <ligand>
        <name>(2E)-4-hydroxy-3-methylbut-2-enyl diphosphate</name>
        <dbReference type="ChEBI" id="CHEBI:128753"/>
    </ligand>
</feature>
<feature type="binding site" evidence="5">
    <location>
        <position position="267"/>
    </location>
    <ligand>
        <name>(2E)-4-hydroxy-3-methylbut-2-enyl diphosphate</name>
        <dbReference type="ChEBI" id="CHEBI:128753"/>
    </ligand>
</feature>
<feature type="binding site" evidence="5">
    <location>
        <position position="224"/>
    </location>
    <ligand>
        <name>dimethylallyl diphosphate</name>
        <dbReference type="ChEBI" id="CHEBI:57623"/>
    </ligand>
</feature>
<dbReference type="Proteomes" id="UP000251835">
    <property type="component" value="Unassembled WGS sequence"/>
</dbReference>
<comment type="pathway">
    <text evidence="5">Isoprenoid biosynthesis; dimethylallyl diphosphate biosynthesis; dimethylallyl diphosphate from (2E)-4-hydroxy-3-methylbutenyl diphosphate: step 1/1.</text>
</comment>
<feature type="binding site" evidence="5">
    <location>
        <position position="12"/>
    </location>
    <ligand>
        <name>[4Fe-4S] cluster</name>
        <dbReference type="ChEBI" id="CHEBI:49883"/>
    </ligand>
</feature>
<sequence length="285" mass="32045">MKITIDPNSGYCFGVTYAIEHAERELKEDDNLFVIGDIVHNNKEVERLNKLGLKSIDHEEFSKLKDVKVLLRAHGEPPSTYEMANNNNITLVDASCPVVLNLQKRIKKAYEKGKDQGTQIVIYGKLGHAEVNGLVGQTEGNAIVCESCDDIYKIDKDYPVVVFSQTTKTIDGFHKLVNTLKENGYNVIKDNDTICRKVSNRVPILTEFAQKHDVIIFVGGKKSSNGKWLYSVCKKHNEHSYFVSEADEVDMTWFQGCESVGICGATSTPQWLMEEVAKHIETNTK</sequence>
<evidence type="ECO:0000256" key="2">
    <source>
        <dbReference type="ARBA" id="ARBA00022723"/>
    </source>
</evidence>
<dbReference type="NCBIfam" id="NF002187">
    <property type="entry name" value="PRK01045.1-1"/>
    <property type="match status" value="1"/>
</dbReference>
<keyword evidence="5" id="KW-0560">Oxidoreductase</keyword>
<feature type="binding site" evidence="5">
    <location>
        <position position="74"/>
    </location>
    <ligand>
        <name>dimethylallyl diphosphate</name>
        <dbReference type="ChEBI" id="CHEBI:57623"/>
    </ligand>
</feature>
<dbReference type="UniPathway" id="UPA00059">
    <property type="reaction ID" value="UER00105"/>
</dbReference>
<dbReference type="CDD" id="cd13944">
    <property type="entry name" value="lytB_ispH"/>
    <property type="match status" value="1"/>
</dbReference>
<comment type="function">
    <text evidence="5">Catalyzes the conversion of 1-hydroxy-2-methyl-2-(E)-butenyl 4-diphosphate (HMBPP) into a mixture of isopentenyl diphosphate (IPP) and dimethylallyl diphosphate (DMAPP). Acts in the terminal step of the DOXP/MEP pathway for isoprenoid precursor biosynthesis.</text>
</comment>
<feature type="binding site" evidence="5">
    <location>
        <position position="267"/>
    </location>
    <ligand>
        <name>dimethylallyl diphosphate</name>
        <dbReference type="ChEBI" id="CHEBI:57623"/>
    </ligand>
</feature>
<keyword evidence="7" id="KW-1185">Reference proteome</keyword>
<dbReference type="Pfam" id="PF02401">
    <property type="entry name" value="LYTB"/>
    <property type="match status" value="1"/>
</dbReference>
<evidence type="ECO:0000256" key="5">
    <source>
        <dbReference type="HAMAP-Rule" id="MF_00191"/>
    </source>
</evidence>
<proteinExistence type="inferred from homology"/>